<dbReference type="PROSITE" id="PS51608">
    <property type="entry name" value="SAM_MT_UBIE"/>
    <property type="match status" value="1"/>
</dbReference>
<evidence type="ECO:0000256" key="3">
    <source>
        <dbReference type="ARBA" id="ARBA00022691"/>
    </source>
</evidence>
<feature type="binding site" evidence="4">
    <location>
        <position position="80"/>
    </location>
    <ligand>
        <name>S-adenosyl-L-methionine</name>
        <dbReference type="ChEBI" id="CHEBI:59789"/>
    </ligand>
</feature>
<dbReference type="GO" id="GO:0032259">
    <property type="term" value="P:methylation"/>
    <property type="evidence" value="ECO:0007669"/>
    <property type="project" value="UniProtKB-KW"/>
</dbReference>
<sequence length="255" mass="27185">MSKADLSKQPAQVSAMFDDVSTHYDRTNNVLSVGNALLWRVATTNAVGPKPGERILDLAAGTGTSSASLAKTGAHVVAADFSPGMIEVGKRQQAGNQNVEFVVADGMNLPFENDEFDAVTISFGLRNIVEPKVALAELFRVTKPGGRIVICEFSTPPIAPIRIGYSAYLQRVMPALAKLASSNPAAYLYLADSIKDWPNQSTLSKWLRETGFANVGYRNLTAGIVALHRGTKPHPATVSATASPPPESFDADVTQ</sequence>
<comment type="caution">
    <text evidence="6">The sequence shown here is derived from an EMBL/GenBank/DDBJ whole genome shotgun (WGS) entry which is preliminary data.</text>
</comment>
<dbReference type="Proteomes" id="UP000598775">
    <property type="component" value="Unassembled WGS sequence"/>
</dbReference>
<dbReference type="InterPro" id="IPR004033">
    <property type="entry name" value="UbiE/COQ5_MeTrFase"/>
</dbReference>
<comment type="catalytic activity">
    <reaction evidence="4">
        <text>a 2-demethylmenaquinol + S-adenosyl-L-methionine = a menaquinol + S-adenosyl-L-homocysteine + H(+)</text>
        <dbReference type="Rhea" id="RHEA:42640"/>
        <dbReference type="Rhea" id="RHEA-COMP:9539"/>
        <dbReference type="Rhea" id="RHEA-COMP:9563"/>
        <dbReference type="ChEBI" id="CHEBI:15378"/>
        <dbReference type="ChEBI" id="CHEBI:18151"/>
        <dbReference type="ChEBI" id="CHEBI:55437"/>
        <dbReference type="ChEBI" id="CHEBI:57856"/>
        <dbReference type="ChEBI" id="CHEBI:59789"/>
        <dbReference type="EC" id="2.1.1.163"/>
    </reaction>
</comment>
<dbReference type="AlphaFoldDB" id="A0A917B119"/>
<dbReference type="GO" id="GO:0009234">
    <property type="term" value="P:menaquinone biosynthetic process"/>
    <property type="evidence" value="ECO:0007669"/>
    <property type="project" value="UniProtKB-UniRule"/>
</dbReference>
<dbReference type="PROSITE" id="PS01184">
    <property type="entry name" value="UBIE_2"/>
    <property type="match status" value="1"/>
</dbReference>
<keyword evidence="3 4" id="KW-0949">S-adenosyl-L-methionine</keyword>
<keyword evidence="7" id="KW-1185">Reference proteome</keyword>
<name>A0A917B119_9MICO</name>
<dbReference type="GO" id="GO:0043770">
    <property type="term" value="F:demethylmenaquinone methyltransferase activity"/>
    <property type="evidence" value="ECO:0007669"/>
    <property type="project" value="UniProtKB-UniRule"/>
</dbReference>
<comment type="similarity">
    <text evidence="4">Belongs to the class I-like SAM-binding methyltransferase superfamily. MenG/UbiE family.</text>
</comment>
<evidence type="ECO:0000256" key="4">
    <source>
        <dbReference type="HAMAP-Rule" id="MF_01813"/>
    </source>
</evidence>
<proteinExistence type="inferred from homology"/>
<dbReference type="PANTHER" id="PTHR43591:SF24">
    <property type="entry name" value="2-METHOXY-6-POLYPRENYL-1,4-BENZOQUINOL METHYLASE, MITOCHONDRIAL"/>
    <property type="match status" value="1"/>
</dbReference>
<evidence type="ECO:0000313" key="6">
    <source>
        <dbReference type="EMBL" id="GGF11239.1"/>
    </source>
</evidence>
<dbReference type="RefSeq" id="WP_188672124.1">
    <property type="nucleotide sequence ID" value="NZ_BMGP01000001.1"/>
</dbReference>
<dbReference type="EMBL" id="BMGP01000001">
    <property type="protein sequence ID" value="GGF11239.1"/>
    <property type="molecule type" value="Genomic_DNA"/>
</dbReference>
<feature type="region of interest" description="Disordered" evidence="5">
    <location>
        <begin position="235"/>
        <end position="255"/>
    </location>
</feature>
<feature type="binding site" evidence="4">
    <location>
        <position position="122"/>
    </location>
    <ligand>
        <name>S-adenosyl-L-methionine</name>
        <dbReference type="ChEBI" id="CHEBI:59789"/>
    </ligand>
</feature>
<dbReference type="Pfam" id="PF01209">
    <property type="entry name" value="Ubie_methyltran"/>
    <property type="match status" value="1"/>
</dbReference>
<comment type="function">
    <text evidence="4">Methyltransferase required for the conversion of demethylmenaquinol (DMKH2) to menaquinol (MKH2).</text>
</comment>
<accession>A0A917B119</accession>
<evidence type="ECO:0000256" key="5">
    <source>
        <dbReference type="SAM" id="MobiDB-lite"/>
    </source>
</evidence>
<dbReference type="NCBIfam" id="TIGR01934">
    <property type="entry name" value="MenG_MenH_UbiE"/>
    <property type="match status" value="1"/>
</dbReference>
<dbReference type="EC" id="2.1.1.163" evidence="4"/>
<dbReference type="InterPro" id="IPR029063">
    <property type="entry name" value="SAM-dependent_MTases_sf"/>
</dbReference>
<dbReference type="InterPro" id="IPR023576">
    <property type="entry name" value="UbiE/COQ5_MeTrFase_CS"/>
</dbReference>
<evidence type="ECO:0000256" key="1">
    <source>
        <dbReference type="ARBA" id="ARBA00022603"/>
    </source>
</evidence>
<dbReference type="SUPFAM" id="SSF53335">
    <property type="entry name" value="S-adenosyl-L-methionine-dependent methyltransferases"/>
    <property type="match status" value="1"/>
</dbReference>
<protein>
    <recommendedName>
        <fullName evidence="4">Demethylmenaquinone methyltransferase</fullName>
        <ecNumber evidence="4">2.1.1.163</ecNumber>
    </recommendedName>
</protein>
<feature type="binding site" evidence="4">
    <location>
        <begin position="105"/>
        <end position="106"/>
    </location>
    <ligand>
        <name>S-adenosyl-L-methionine</name>
        <dbReference type="ChEBI" id="CHEBI:59789"/>
    </ligand>
</feature>
<keyword evidence="4" id="KW-0474">Menaquinone biosynthesis</keyword>
<organism evidence="6 7">
    <name type="scientific">Subtercola lobariae</name>
    <dbReference type="NCBI Taxonomy" id="1588641"/>
    <lineage>
        <taxon>Bacteria</taxon>
        <taxon>Bacillati</taxon>
        <taxon>Actinomycetota</taxon>
        <taxon>Actinomycetes</taxon>
        <taxon>Micrococcales</taxon>
        <taxon>Microbacteriaceae</taxon>
        <taxon>Subtercola</taxon>
    </lineage>
</organism>
<evidence type="ECO:0000256" key="2">
    <source>
        <dbReference type="ARBA" id="ARBA00022679"/>
    </source>
</evidence>
<keyword evidence="1 4" id="KW-0489">Methyltransferase</keyword>
<comment type="pathway">
    <text evidence="4">Quinol/quinone metabolism; menaquinone biosynthesis; menaquinol from 1,4-dihydroxy-2-naphthoate: step 2/2.</text>
</comment>
<dbReference type="PANTHER" id="PTHR43591">
    <property type="entry name" value="METHYLTRANSFERASE"/>
    <property type="match status" value="1"/>
</dbReference>
<keyword evidence="2 4" id="KW-0808">Transferase</keyword>
<dbReference type="HAMAP" id="MF_01813">
    <property type="entry name" value="MenG_UbiE_methyltr"/>
    <property type="match status" value="1"/>
</dbReference>
<dbReference type="Gene3D" id="3.40.50.150">
    <property type="entry name" value="Vaccinia Virus protein VP39"/>
    <property type="match status" value="1"/>
</dbReference>
<gene>
    <name evidence="4 6" type="primary">menG</name>
    <name evidence="6" type="ORF">GCM10011399_01300</name>
</gene>
<reference evidence="6 7" key="1">
    <citation type="journal article" date="2014" name="Int. J. Syst. Evol. Microbiol.">
        <title>Complete genome sequence of Corynebacterium casei LMG S-19264T (=DSM 44701T), isolated from a smear-ripened cheese.</title>
        <authorList>
            <consortium name="US DOE Joint Genome Institute (JGI-PGF)"/>
            <person name="Walter F."/>
            <person name="Albersmeier A."/>
            <person name="Kalinowski J."/>
            <person name="Ruckert C."/>
        </authorList>
    </citation>
    <scope>NUCLEOTIDE SEQUENCE [LARGE SCALE GENOMIC DNA]</scope>
    <source>
        <strain evidence="6 7">CGMCC 1.12976</strain>
    </source>
</reference>
<feature type="binding site" evidence="4">
    <location>
        <position position="62"/>
    </location>
    <ligand>
        <name>S-adenosyl-L-methionine</name>
        <dbReference type="ChEBI" id="CHEBI:59789"/>
    </ligand>
</feature>
<evidence type="ECO:0000313" key="7">
    <source>
        <dbReference type="Proteomes" id="UP000598775"/>
    </source>
</evidence>
<dbReference type="CDD" id="cd02440">
    <property type="entry name" value="AdoMet_MTases"/>
    <property type="match status" value="1"/>
</dbReference>